<dbReference type="Proteomes" id="UP000183658">
    <property type="component" value="Unassembled WGS sequence"/>
</dbReference>
<name>A0A1H9HYK3_FLAFI</name>
<organism evidence="2 3">
    <name type="scientific">Flavobacterium frigoris</name>
    <dbReference type="NCBI Taxonomy" id="229204"/>
    <lineage>
        <taxon>Bacteria</taxon>
        <taxon>Pseudomonadati</taxon>
        <taxon>Bacteroidota</taxon>
        <taxon>Flavobacteriia</taxon>
        <taxon>Flavobacteriales</taxon>
        <taxon>Flavobacteriaceae</taxon>
        <taxon>Flavobacterium</taxon>
    </lineage>
</organism>
<protein>
    <submittedName>
        <fullName evidence="2">Uncharacterized protein</fullName>
    </submittedName>
</protein>
<proteinExistence type="predicted"/>
<evidence type="ECO:0000313" key="3">
    <source>
        <dbReference type="Proteomes" id="UP000183658"/>
    </source>
</evidence>
<sequence length="307" mass="35773">MNYIKHLTGFFNRIALENTLNPTHISLYITIFQCWNVNRFKNPITITRDEMMKGSKIASNATYHKCIKDLQRLGYLDYNPSFNPYSGTSITVHNFSEGYKAKSDDNALTCSKNESTRSKNDRTSSKNEQPIGQATEQVNGQLYIENKKTYKNNINNRERTPEFEILDDNLILENPEKNKRNEMPFAFADSKKNKTENGRQKSSAKKEKAKTITSNEAQNPTLELTKEYFKFQEYSEFEAERFFNYYSSNGWLIGGKTKMKDWKAAARNWMMNTNKFNAKMPQNIPVKEQTRAYNLHAETEKNYAEPL</sequence>
<dbReference type="AlphaFoldDB" id="A0A1H9HYK3"/>
<feature type="region of interest" description="Disordered" evidence="1">
    <location>
        <begin position="175"/>
        <end position="214"/>
    </location>
</feature>
<feature type="compositionally biased region" description="Basic and acidic residues" evidence="1">
    <location>
        <begin position="189"/>
        <end position="210"/>
    </location>
</feature>
<feature type="compositionally biased region" description="Polar residues" evidence="1">
    <location>
        <begin position="126"/>
        <end position="140"/>
    </location>
</feature>
<feature type="region of interest" description="Disordered" evidence="1">
    <location>
        <begin position="105"/>
        <end position="140"/>
    </location>
</feature>
<reference evidence="3" key="1">
    <citation type="submission" date="2016-10" db="EMBL/GenBank/DDBJ databases">
        <authorList>
            <person name="Varghese N."/>
            <person name="Submissions S."/>
        </authorList>
    </citation>
    <scope>NUCLEOTIDE SEQUENCE [LARGE SCALE GENOMIC DNA]</scope>
    <source>
        <strain evidence="3">DSM 15719</strain>
    </source>
</reference>
<dbReference type="RefSeq" id="WP_074722603.1">
    <property type="nucleotide sequence ID" value="NZ_CBCRVS010000012.1"/>
</dbReference>
<dbReference type="OrthoDB" id="1442826at2"/>
<feature type="compositionally biased region" description="Basic and acidic residues" evidence="1">
    <location>
        <begin position="114"/>
        <end position="125"/>
    </location>
</feature>
<gene>
    <name evidence="2" type="ORF">SAMN05444355_103301</name>
</gene>
<keyword evidence="3" id="KW-1185">Reference proteome</keyword>
<accession>A0A1H9HYK3</accession>
<dbReference type="EMBL" id="FOFZ01000003">
    <property type="protein sequence ID" value="SEQ67398.1"/>
    <property type="molecule type" value="Genomic_DNA"/>
</dbReference>
<evidence type="ECO:0000313" key="2">
    <source>
        <dbReference type="EMBL" id="SEQ67398.1"/>
    </source>
</evidence>
<evidence type="ECO:0000256" key="1">
    <source>
        <dbReference type="SAM" id="MobiDB-lite"/>
    </source>
</evidence>